<keyword evidence="2" id="KW-1185">Reference proteome</keyword>
<comment type="caution">
    <text evidence="1">The sequence shown here is derived from an EMBL/GenBank/DDBJ whole genome shotgun (WGS) entry which is preliminary data.</text>
</comment>
<dbReference type="AlphaFoldDB" id="A0A8J7KZ50"/>
<protein>
    <recommendedName>
        <fullName evidence="3">SynChlorMet cassette protein ScmC</fullName>
    </recommendedName>
</protein>
<dbReference type="SUPFAM" id="SSF53795">
    <property type="entry name" value="PEP carboxykinase-like"/>
    <property type="match status" value="1"/>
</dbReference>
<dbReference type="InterPro" id="IPR027417">
    <property type="entry name" value="P-loop_NTPase"/>
</dbReference>
<proteinExistence type="predicted"/>
<evidence type="ECO:0000313" key="2">
    <source>
        <dbReference type="Proteomes" id="UP000623269"/>
    </source>
</evidence>
<dbReference type="Proteomes" id="UP000623269">
    <property type="component" value="Unassembled WGS sequence"/>
</dbReference>
<dbReference type="EMBL" id="JAEAGR010000001">
    <property type="protein sequence ID" value="MBH1939378.1"/>
    <property type="molecule type" value="Genomic_DNA"/>
</dbReference>
<evidence type="ECO:0008006" key="3">
    <source>
        <dbReference type="Google" id="ProtNLM"/>
    </source>
</evidence>
<gene>
    <name evidence="1" type="ORF">I5677_00560</name>
</gene>
<organism evidence="1 2">
    <name type="scientific">Mobilitalea sibirica</name>
    <dbReference type="NCBI Taxonomy" id="1462919"/>
    <lineage>
        <taxon>Bacteria</taxon>
        <taxon>Bacillati</taxon>
        <taxon>Bacillota</taxon>
        <taxon>Clostridia</taxon>
        <taxon>Lachnospirales</taxon>
        <taxon>Lachnospiraceae</taxon>
        <taxon>Mobilitalea</taxon>
    </lineage>
</organism>
<name>A0A8J7KZ50_9FIRM</name>
<dbReference type="RefSeq" id="WP_197659608.1">
    <property type="nucleotide sequence ID" value="NZ_JAEAGR010000001.1"/>
</dbReference>
<sequence length="283" mass="32495">MTNTLMIAGVSTNINSNQKYKIKKRLQKYILKKSNDADLKLFMEHKKIVNIPDSTLLMDENIKWYKSNADGCYYIYIFDMETTEVSYQIKVNHKWDEAVITYVENTSDITSMITGPIGEILFRNHILFQHGIVIHAAAIDWKGKGILFSAPSGTGKSTQAKLWRRIKGAKIINEDRPAVRIEKEYVYVHGTPWNGSSPKCTNCSVPLSAIVMIEQSEENSIELLKSREGISRVLPRCFLPYYDGELMQIAMYNIEKIIDIVPIYLLKCRPEREAVELVYQCVK</sequence>
<dbReference type="Gene3D" id="3.40.50.300">
    <property type="entry name" value="P-loop containing nucleotide triphosphate hydrolases"/>
    <property type="match status" value="1"/>
</dbReference>
<accession>A0A8J7KZ50</accession>
<reference evidence="1" key="1">
    <citation type="submission" date="2020-12" db="EMBL/GenBank/DDBJ databases">
        <title>M. sibirica DSM 26468T genome.</title>
        <authorList>
            <person name="Thieme N."/>
            <person name="Rettenmaier R."/>
            <person name="Zverlov V."/>
            <person name="Liebl W."/>
        </authorList>
    </citation>
    <scope>NUCLEOTIDE SEQUENCE</scope>
    <source>
        <strain evidence="1">DSM 26468</strain>
    </source>
</reference>
<evidence type="ECO:0000313" key="1">
    <source>
        <dbReference type="EMBL" id="MBH1939378.1"/>
    </source>
</evidence>